<dbReference type="PANTHER" id="PTHR43742">
    <property type="entry name" value="TRIMETHYLAMINE-N-OXIDE REDUCTASE"/>
    <property type="match status" value="1"/>
</dbReference>
<keyword evidence="5" id="KW-0411">Iron-sulfur</keyword>
<dbReference type="Pfam" id="PF00384">
    <property type="entry name" value="Molybdopterin"/>
    <property type="match status" value="1"/>
</dbReference>
<dbReference type="Proteomes" id="UP001596002">
    <property type="component" value="Unassembled WGS sequence"/>
</dbReference>
<evidence type="ECO:0000256" key="5">
    <source>
        <dbReference type="ARBA" id="ARBA00023014"/>
    </source>
</evidence>
<dbReference type="SUPFAM" id="SSF53706">
    <property type="entry name" value="Formate dehydrogenase/DMSO reductase, domains 1-3"/>
    <property type="match status" value="1"/>
</dbReference>
<dbReference type="InterPro" id="IPR050612">
    <property type="entry name" value="Prok_Mopterin_Oxidored"/>
</dbReference>
<dbReference type="RefSeq" id="WP_380026078.1">
    <property type="nucleotide sequence ID" value="NZ_JBHSHC010000096.1"/>
</dbReference>
<gene>
    <name evidence="7" type="ORF">ACFO8Q_12425</name>
</gene>
<dbReference type="SUPFAM" id="SSF50692">
    <property type="entry name" value="ADC-like"/>
    <property type="match status" value="1"/>
</dbReference>
<dbReference type="InterPro" id="IPR006657">
    <property type="entry name" value="MoPterin_dinucl-bd_dom"/>
</dbReference>
<name>A0ABV9Q1M9_9BACL</name>
<keyword evidence="4" id="KW-0408">Iron</keyword>
<evidence type="ECO:0000256" key="2">
    <source>
        <dbReference type="ARBA" id="ARBA00010312"/>
    </source>
</evidence>
<dbReference type="Gene3D" id="2.40.40.20">
    <property type="match status" value="1"/>
</dbReference>
<dbReference type="InterPro" id="IPR009010">
    <property type="entry name" value="Asp_de-COase-like_dom_sf"/>
</dbReference>
<evidence type="ECO:0000256" key="1">
    <source>
        <dbReference type="ARBA" id="ARBA00001942"/>
    </source>
</evidence>
<proteinExistence type="inferred from homology"/>
<keyword evidence="8" id="KW-1185">Reference proteome</keyword>
<accession>A0ABV9Q1M9</accession>
<dbReference type="Gene3D" id="3.40.228.10">
    <property type="entry name" value="Dimethylsulfoxide Reductase, domain 2"/>
    <property type="match status" value="1"/>
</dbReference>
<dbReference type="PROSITE" id="PS51669">
    <property type="entry name" value="4FE4S_MOW_BIS_MGD"/>
    <property type="match status" value="1"/>
</dbReference>
<organism evidence="7 8">
    <name type="scientific">Effusibacillus consociatus</name>
    <dbReference type="NCBI Taxonomy" id="1117041"/>
    <lineage>
        <taxon>Bacteria</taxon>
        <taxon>Bacillati</taxon>
        <taxon>Bacillota</taxon>
        <taxon>Bacilli</taxon>
        <taxon>Bacillales</taxon>
        <taxon>Alicyclobacillaceae</taxon>
        <taxon>Effusibacillus</taxon>
    </lineage>
</organism>
<dbReference type="InterPro" id="IPR006963">
    <property type="entry name" value="Mopterin_OxRdtase_4Fe-4S_dom"/>
</dbReference>
<dbReference type="Gene3D" id="2.20.25.90">
    <property type="entry name" value="ADC-like domains"/>
    <property type="match status" value="1"/>
</dbReference>
<evidence type="ECO:0000259" key="6">
    <source>
        <dbReference type="PROSITE" id="PS51669"/>
    </source>
</evidence>
<comment type="caution">
    <text evidence="7">The sequence shown here is derived from an EMBL/GenBank/DDBJ whole genome shotgun (WGS) entry which is preliminary data.</text>
</comment>
<dbReference type="Gene3D" id="3.40.50.740">
    <property type="match status" value="1"/>
</dbReference>
<dbReference type="Pfam" id="PF04879">
    <property type="entry name" value="Molybdop_Fe4S4"/>
    <property type="match status" value="1"/>
</dbReference>
<reference evidence="8" key="1">
    <citation type="journal article" date="2019" name="Int. J. Syst. Evol. Microbiol.">
        <title>The Global Catalogue of Microorganisms (GCM) 10K type strain sequencing project: providing services to taxonomists for standard genome sequencing and annotation.</title>
        <authorList>
            <consortium name="The Broad Institute Genomics Platform"/>
            <consortium name="The Broad Institute Genome Sequencing Center for Infectious Disease"/>
            <person name="Wu L."/>
            <person name="Ma J."/>
        </authorList>
    </citation>
    <scope>NUCLEOTIDE SEQUENCE [LARGE SCALE GENOMIC DNA]</scope>
    <source>
        <strain evidence="8">WYCCWR 12678</strain>
    </source>
</reference>
<dbReference type="PANTHER" id="PTHR43742:SF2">
    <property type="entry name" value="ASSIMILATORY NITRATE REDUCTASE CATALYTIC SUBUNIT"/>
    <property type="match status" value="1"/>
</dbReference>
<dbReference type="EMBL" id="JBHSHC010000096">
    <property type="protein sequence ID" value="MFC4768154.1"/>
    <property type="molecule type" value="Genomic_DNA"/>
</dbReference>
<evidence type="ECO:0000313" key="8">
    <source>
        <dbReference type="Proteomes" id="UP001596002"/>
    </source>
</evidence>
<dbReference type="SMART" id="SM00926">
    <property type="entry name" value="Molybdop_Fe4S4"/>
    <property type="match status" value="1"/>
</dbReference>
<evidence type="ECO:0000256" key="4">
    <source>
        <dbReference type="ARBA" id="ARBA00023004"/>
    </source>
</evidence>
<evidence type="ECO:0000256" key="3">
    <source>
        <dbReference type="ARBA" id="ARBA00022723"/>
    </source>
</evidence>
<evidence type="ECO:0000313" key="7">
    <source>
        <dbReference type="EMBL" id="MFC4768154.1"/>
    </source>
</evidence>
<keyword evidence="3" id="KW-0479">Metal-binding</keyword>
<protein>
    <submittedName>
        <fullName evidence="7">Molybdopterin-dependent oxidoreductase</fullName>
    </submittedName>
</protein>
<dbReference type="InterPro" id="IPR006656">
    <property type="entry name" value="Mopterin_OxRdtase"/>
</dbReference>
<sequence length="757" mass="83606">MKKVHYRTCPLCEATCGLEIHTQNEEVLTIRGDSEDPFSRGYLCPKGYSLKEFHADPDRVKQPMIRRGTEWHVATWKEAFAEIRNQMRPIIEKYGADSVGIYLGNPNVHNLSGQLYNPMLIRAIGTRNRFSASTVDQIPKQLAAEMMFGGDFSIPIPDVDRTDYLLMIGANPLVSNGSLMTAPNMRSRIKALKNRGGRLVVIDPVRTLTAKEANEHHFIRPGTDALFLFALIHSLFEHGWVNPGRLEEHVVGLDEVRALAQDFSPEAVSASCGIPAETIRRMAREIASAPTAAVYGRMGTCTQAFGTMNSWLVDVVNILTGNLDRAGGVMFTKPAAGGNSSGQPGSKRRIRYGRFRSRVRKMPEVLGELPVVCMAEEMEVPGPGQIKAFLTIAGNPALSTPNGNRLQKALEKLEFMVSVDCYLNETTRHANVFLPAPSPLEHSHYDLAFYHLSVRNIGHYSQPVFELASDQLDEWEILLNLATALNEKDLGSDPVKALDDFAVMQMIEKEVKNPNSPIEGREPMGILAQLKAERGPERMLDFLLRVGPYGDHFGSKPDGLNLDVLKANPHGIDLGPLEPRIPEILGTPSGKIELAPDPLVEDVERLRAMLQNSPQNHMVLVGRRNLRSNNSWLHNLEPLVKGDNRCTLWIHPDDAARFGLSNGEHATVASRTGKIEVPVQITNEIMPGVISIPHGWGHNLPGIRLETAKQYAGVNSNIISDELAVDEISGNAVLNGIPVKVEKYQPEMVESVSPLIK</sequence>
<comment type="similarity">
    <text evidence="2">Belongs to the prokaryotic molybdopterin-containing oxidoreductase family.</text>
</comment>
<feature type="domain" description="4Fe-4S Mo/W bis-MGD-type" evidence="6">
    <location>
        <begin position="2"/>
        <end position="58"/>
    </location>
</feature>
<comment type="cofactor">
    <cofactor evidence="1">
        <name>Mo-bis(molybdopterin guanine dinucleotide)</name>
        <dbReference type="ChEBI" id="CHEBI:60539"/>
    </cofactor>
</comment>
<dbReference type="Pfam" id="PF01568">
    <property type="entry name" value="Molydop_binding"/>
    <property type="match status" value="1"/>
</dbReference>